<evidence type="ECO:0000256" key="1">
    <source>
        <dbReference type="SAM" id="MobiDB-lite"/>
    </source>
</evidence>
<dbReference type="InterPro" id="IPR001623">
    <property type="entry name" value="DnaJ_domain"/>
</dbReference>
<dbReference type="PANTHER" id="PTHR44094">
    <property type="entry name" value="DNAJ HEAT SHOCK N-TERMINAL DOMAIN-CONTAINING PROTEIN"/>
    <property type="match status" value="1"/>
</dbReference>
<dbReference type="InterPro" id="IPR026894">
    <property type="entry name" value="DnaJ_X"/>
</dbReference>
<protein>
    <recommendedName>
        <fullName evidence="3">J domain-containing protein</fullName>
    </recommendedName>
</protein>
<sequence>MLEKVQECNLSWALMGDLNIILEAKEKIGGRPFQANEGNILTEFLLNSGGIDLGFVGPPATWQNARNSTQHIRKRLDRAIADSNWCVQFPNASVCHFPIYGSDHAPLCLKVWGDREKLCYPFRFMEVWTSSSECGEVIDRAWTNTVVHHNRLQRKLQNTKKDLKIVHEYTPWDIPMLTKECHYRAQEFSLREQETDYNPPSSISTFPQMGNHNIPVFQVDASVSDSVAGIAAIEKHEDNWNNSIVALDFRQVHSVVEGELAAISLALSTAASQGWSKIAIESDCAEAIRGLQTDQFPARWARGAPLPVLNLIHLSFLSIFLITFFFPIFLCVSILNLFSLSGNRATMVKETEYYDILGVTPSVSEEEIRKAYYLKVLGEAYQVLSDPVQRDSYDRNGKYSISRETMLDPTAVFALLFGSELFEDYVGHLAVASMASSELVGDTENPGKLHDKLKAISSKAVQREREEKLARLLKDFLNQYVRGDKDGFIRHAETEAKRLSDAAFGIEMLNTIGYIYSRQAALELGKKAIFLGVPFLAEWVRNKGHFWKSQLTAAKGAFQLLQLQEDMRRNFKMEGNGSSQESDLESHIRLNKDTLMNSLWKLNVVDIEVTLLHVCQLVLKENNVKKEELKLRALALKLLGKIFQEEKHARNGGTSRRKNEADSDDDDSSSDSEDDSSRSLTYRTPFLTQAMILKGIGRLFRCLCNPAFDVDDEEIVYKSK</sequence>
<dbReference type="InterPro" id="IPR036869">
    <property type="entry name" value="J_dom_sf"/>
</dbReference>
<name>A0A7J6GWA9_CANSA</name>
<dbReference type="GO" id="GO:0003676">
    <property type="term" value="F:nucleic acid binding"/>
    <property type="evidence" value="ECO:0007669"/>
    <property type="project" value="InterPro"/>
</dbReference>
<dbReference type="GO" id="GO:0004523">
    <property type="term" value="F:RNA-DNA hybrid ribonuclease activity"/>
    <property type="evidence" value="ECO:0007669"/>
    <property type="project" value="InterPro"/>
</dbReference>
<dbReference type="SUPFAM" id="SSF46565">
    <property type="entry name" value="Chaperone J-domain"/>
    <property type="match status" value="1"/>
</dbReference>
<feature type="region of interest" description="Disordered" evidence="1">
    <location>
        <begin position="649"/>
        <end position="679"/>
    </location>
</feature>
<evidence type="ECO:0000313" key="5">
    <source>
        <dbReference type="Proteomes" id="UP000525078"/>
    </source>
</evidence>
<comment type="caution">
    <text evidence="4">The sequence shown here is derived from an EMBL/GenBank/DDBJ whole genome shotgun (WGS) entry which is preliminary data.</text>
</comment>
<gene>
    <name evidence="4" type="ORF">F8388_008847</name>
</gene>
<feature type="compositionally biased region" description="Acidic residues" evidence="1">
    <location>
        <begin position="662"/>
        <end position="674"/>
    </location>
</feature>
<proteinExistence type="predicted"/>
<dbReference type="Pfam" id="PF13456">
    <property type="entry name" value="RVT_3"/>
    <property type="match status" value="1"/>
</dbReference>
<evidence type="ECO:0000313" key="4">
    <source>
        <dbReference type="EMBL" id="KAF4387213.1"/>
    </source>
</evidence>
<organism evidence="4 5">
    <name type="scientific">Cannabis sativa</name>
    <name type="common">Hemp</name>
    <name type="synonym">Marijuana</name>
    <dbReference type="NCBI Taxonomy" id="3483"/>
    <lineage>
        <taxon>Eukaryota</taxon>
        <taxon>Viridiplantae</taxon>
        <taxon>Streptophyta</taxon>
        <taxon>Embryophyta</taxon>
        <taxon>Tracheophyta</taxon>
        <taxon>Spermatophyta</taxon>
        <taxon>Magnoliopsida</taxon>
        <taxon>eudicotyledons</taxon>
        <taxon>Gunneridae</taxon>
        <taxon>Pentapetalae</taxon>
        <taxon>rosids</taxon>
        <taxon>fabids</taxon>
        <taxon>Rosales</taxon>
        <taxon>Cannabaceae</taxon>
        <taxon>Cannabis</taxon>
    </lineage>
</organism>
<dbReference type="Pfam" id="PF14308">
    <property type="entry name" value="DnaJ-X"/>
    <property type="match status" value="1"/>
</dbReference>
<feature type="domain" description="J" evidence="3">
    <location>
        <begin position="352"/>
        <end position="397"/>
    </location>
</feature>
<dbReference type="InterPro" id="IPR052423">
    <property type="entry name" value="EMIR"/>
</dbReference>
<dbReference type="InterPro" id="IPR036691">
    <property type="entry name" value="Endo/exonu/phosph_ase_sf"/>
</dbReference>
<dbReference type="CDD" id="cd06222">
    <property type="entry name" value="RNase_H_like"/>
    <property type="match status" value="1"/>
</dbReference>
<keyword evidence="2" id="KW-0812">Transmembrane</keyword>
<dbReference type="PANTHER" id="PTHR44094:SF14">
    <property type="entry name" value="DNAJ HEAT SHOCK N-TERMINAL DOMAIN-CONTAINING PROTEIN"/>
    <property type="match status" value="1"/>
</dbReference>
<evidence type="ECO:0000259" key="3">
    <source>
        <dbReference type="PROSITE" id="PS50076"/>
    </source>
</evidence>
<dbReference type="Proteomes" id="UP000525078">
    <property type="component" value="Unassembled WGS sequence"/>
</dbReference>
<dbReference type="Gene3D" id="1.10.287.110">
    <property type="entry name" value="DnaJ domain"/>
    <property type="match status" value="1"/>
</dbReference>
<dbReference type="Gene3D" id="3.60.10.10">
    <property type="entry name" value="Endonuclease/exonuclease/phosphatase"/>
    <property type="match status" value="1"/>
</dbReference>
<keyword evidence="2" id="KW-1133">Transmembrane helix</keyword>
<dbReference type="SUPFAM" id="SSF56219">
    <property type="entry name" value="DNase I-like"/>
    <property type="match status" value="1"/>
</dbReference>
<reference evidence="4 5" key="1">
    <citation type="journal article" date="2020" name="bioRxiv">
        <title>Sequence and annotation of 42 cannabis genomes reveals extensive copy number variation in cannabinoid synthesis and pathogen resistance genes.</title>
        <authorList>
            <person name="Mckernan K.J."/>
            <person name="Helbert Y."/>
            <person name="Kane L.T."/>
            <person name="Ebling H."/>
            <person name="Zhang L."/>
            <person name="Liu B."/>
            <person name="Eaton Z."/>
            <person name="Mclaughlin S."/>
            <person name="Kingan S."/>
            <person name="Baybayan P."/>
            <person name="Concepcion G."/>
            <person name="Jordan M."/>
            <person name="Riva A."/>
            <person name="Barbazuk W."/>
            <person name="Harkins T."/>
        </authorList>
    </citation>
    <scope>NUCLEOTIDE SEQUENCE [LARGE SCALE GENOMIC DNA]</scope>
    <source>
        <strain evidence="5">cv. Jamaican Lion 4</strain>
        <tissue evidence="4">Leaf</tissue>
    </source>
</reference>
<dbReference type="InterPro" id="IPR002156">
    <property type="entry name" value="RNaseH_domain"/>
</dbReference>
<dbReference type="EMBL" id="JAATIP010000040">
    <property type="protein sequence ID" value="KAF4387213.1"/>
    <property type="molecule type" value="Genomic_DNA"/>
</dbReference>
<evidence type="ECO:0000256" key="2">
    <source>
        <dbReference type="SAM" id="Phobius"/>
    </source>
</evidence>
<dbReference type="InterPro" id="IPR044730">
    <property type="entry name" value="RNase_H-like_dom_plant"/>
</dbReference>
<dbReference type="CDD" id="cd06257">
    <property type="entry name" value="DnaJ"/>
    <property type="match status" value="1"/>
</dbReference>
<dbReference type="PROSITE" id="PS50076">
    <property type="entry name" value="DNAJ_2"/>
    <property type="match status" value="1"/>
</dbReference>
<dbReference type="SMART" id="SM00271">
    <property type="entry name" value="DnaJ"/>
    <property type="match status" value="1"/>
</dbReference>
<feature type="transmembrane region" description="Helical" evidence="2">
    <location>
        <begin position="311"/>
        <end position="338"/>
    </location>
</feature>
<keyword evidence="2" id="KW-0472">Membrane</keyword>
<accession>A0A7J6GWA9</accession>
<dbReference type="AlphaFoldDB" id="A0A7J6GWA9"/>